<protein>
    <recommendedName>
        <fullName evidence="1">UPF0310 protein HMF3257_07675</fullName>
    </recommendedName>
</protein>
<feature type="domain" description="EVE" evidence="2">
    <location>
        <begin position="6"/>
        <end position="137"/>
    </location>
</feature>
<dbReference type="SUPFAM" id="SSF88697">
    <property type="entry name" value="PUA domain-like"/>
    <property type="match status" value="1"/>
</dbReference>
<evidence type="ECO:0000256" key="1">
    <source>
        <dbReference type="HAMAP-Rule" id="MF_00771"/>
    </source>
</evidence>
<evidence type="ECO:0000313" key="3">
    <source>
        <dbReference type="EMBL" id="RAI74237.1"/>
    </source>
</evidence>
<dbReference type="OrthoDB" id="9793567at2"/>
<dbReference type="Proteomes" id="UP000249016">
    <property type="component" value="Unassembled WGS sequence"/>
</dbReference>
<accession>A0A327NGE3</accession>
<sequence>MDQSQRYWIAVASKDHVMRGVTGGFLQANHGKQAPLKRMNVKDWVVFYSPKLLLESDEKCQAFTAIGQVSDETIYQVTVTDDFKPFRRNIQFYPTKDVSILPLIDELGFIPNKKAWGYPFRFGFFEIGKDDFELIRKQML</sequence>
<dbReference type="HAMAP" id="MF_00771">
    <property type="entry name" value="UPF0310"/>
    <property type="match status" value="1"/>
</dbReference>
<reference evidence="3 4" key="1">
    <citation type="submission" date="2018-06" db="EMBL/GenBank/DDBJ databases">
        <title>Spirosoma sp. HMF3257 Genome sequencing and assembly.</title>
        <authorList>
            <person name="Kang H."/>
            <person name="Cha I."/>
            <person name="Kim H."/>
            <person name="Kang J."/>
            <person name="Joh K."/>
        </authorList>
    </citation>
    <scope>NUCLEOTIDE SEQUENCE [LARGE SCALE GENOMIC DNA]</scope>
    <source>
        <strain evidence="3 4">HMF3257</strain>
    </source>
</reference>
<dbReference type="NCBIfam" id="NF002616">
    <property type="entry name" value="PRK02268.1-2"/>
    <property type="match status" value="1"/>
</dbReference>
<dbReference type="AlphaFoldDB" id="A0A327NGE3"/>
<proteinExistence type="inferred from homology"/>
<dbReference type="Pfam" id="PF01878">
    <property type="entry name" value="EVE"/>
    <property type="match status" value="1"/>
</dbReference>
<dbReference type="InterPro" id="IPR002740">
    <property type="entry name" value="EVE_domain"/>
</dbReference>
<comment type="similarity">
    <text evidence="1">Belongs to the UPF0310 family.</text>
</comment>
<dbReference type="CDD" id="cd21132">
    <property type="entry name" value="EVE-like"/>
    <property type="match status" value="1"/>
</dbReference>
<name>A0A327NGE3_9BACT</name>
<evidence type="ECO:0000313" key="4">
    <source>
        <dbReference type="Proteomes" id="UP000249016"/>
    </source>
</evidence>
<evidence type="ECO:0000259" key="2">
    <source>
        <dbReference type="Pfam" id="PF01878"/>
    </source>
</evidence>
<gene>
    <name evidence="3" type="ORF">HMF3257_07675</name>
</gene>
<keyword evidence="4" id="KW-1185">Reference proteome</keyword>
<dbReference type="InterPro" id="IPR022996">
    <property type="entry name" value="UPF0310"/>
</dbReference>
<organism evidence="3 4">
    <name type="scientific">Spirosoma telluris</name>
    <dbReference type="NCBI Taxonomy" id="2183553"/>
    <lineage>
        <taxon>Bacteria</taxon>
        <taxon>Pseudomonadati</taxon>
        <taxon>Bacteroidota</taxon>
        <taxon>Cytophagia</taxon>
        <taxon>Cytophagales</taxon>
        <taxon>Cytophagaceae</taxon>
        <taxon>Spirosoma</taxon>
    </lineage>
</organism>
<dbReference type="InterPro" id="IPR015947">
    <property type="entry name" value="PUA-like_sf"/>
</dbReference>
<dbReference type="Gene3D" id="3.10.590.10">
    <property type="entry name" value="ph1033 like domains"/>
    <property type="match status" value="1"/>
</dbReference>
<dbReference type="RefSeq" id="WP_111341141.1">
    <property type="nucleotide sequence ID" value="NZ_QLII01000001.1"/>
</dbReference>
<dbReference type="EMBL" id="QLII01000001">
    <property type="protein sequence ID" value="RAI74237.1"/>
    <property type="molecule type" value="Genomic_DNA"/>
</dbReference>
<comment type="caution">
    <text evidence="3">The sequence shown here is derived from an EMBL/GenBank/DDBJ whole genome shotgun (WGS) entry which is preliminary data.</text>
</comment>